<dbReference type="InterPro" id="IPR027417">
    <property type="entry name" value="P-loop_NTPase"/>
</dbReference>
<evidence type="ECO:0000256" key="3">
    <source>
        <dbReference type="ARBA" id="ARBA00022475"/>
    </source>
</evidence>
<dbReference type="EMBL" id="JABXYM010000001">
    <property type="protein sequence ID" value="MCR6097294.1"/>
    <property type="molecule type" value="Genomic_DNA"/>
</dbReference>
<dbReference type="RefSeq" id="WP_257821697.1">
    <property type="nucleotide sequence ID" value="NZ_JABXYM010000001.1"/>
</dbReference>
<dbReference type="PROSITE" id="PS50893">
    <property type="entry name" value="ABC_TRANSPORTER_2"/>
    <property type="match status" value="1"/>
</dbReference>
<accession>A0A9Q4G004</accession>
<keyword evidence="8" id="KW-0067">ATP-binding</keyword>
<keyword evidence="5" id="KW-0547">Nucleotide-binding</keyword>
<evidence type="ECO:0000256" key="7">
    <source>
        <dbReference type="ARBA" id="ARBA00022807"/>
    </source>
</evidence>
<keyword evidence="4 11" id="KW-0812">Transmembrane</keyword>
<name>A0A9Q4G004_SALAG</name>
<evidence type="ECO:0000313" key="16">
    <source>
        <dbReference type="Proteomes" id="UP001057753"/>
    </source>
</evidence>
<dbReference type="InterPro" id="IPR003593">
    <property type="entry name" value="AAA+_ATPase"/>
</dbReference>
<evidence type="ECO:0000256" key="9">
    <source>
        <dbReference type="ARBA" id="ARBA00022989"/>
    </source>
</evidence>
<dbReference type="SUPFAM" id="SSF52540">
    <property type="entry name" value="P-loop containing nucleoside triphosphate hydrolases"/>
    <property type="match status" value="1"/>
</dbReference>
<dbReference type="InterPro" id="IPR036640">
    <property type="entry name" value="ABC1_TM_sf"/>
</dbReference>
<dbReference type="Pfam" id="PF00664">
    <property type="entry name" value="ABC_membrane"/>
    <property type="match status" value="1"/>
</dbReference>
<evidence type="ECO:0000256" key="6">
    <source>
        <dbReference type="ARBA" id="ARBA00022801"/>
    </source>
</evidence>
<evidence type="ECO:0000259" key="14">
    <source>
        <dbReference type="PROSITE" id="PS50990"/>
    </source>
</evidence>
<sequence>MKLLKKKIPVILQKSNYDCGIICFAMIMSWEEGYRVDPRKLKQNRKQIGREGTDLLYLKTLAKTHGYDLKAFKALNLTEKIAENALKCPMIVHWKNNHFVIIEKIKDNTITIIDPAAGRKTILAEEFERDYSGVAIKLTKKDAARSHTKLKGVSLVNKIRKYLLQEKKMLVYIILLSFVFQFLNLITPFLTQYVIDAFMDNKQTAIRLDLLAILGVCVTILFFGLSILRMYWIIKLQVCINKGLTNQFIKKIFSLPMNFFEVNSSGDIATRINNIAVIREIISRLASTLILDISLLIVFCGVMLYYSPTLSLLVFIGAGLQVFFTTFLLPRIEMFTKQEVNSQANFQSQLVEILRSMTFIKTVGDTKSIETRMNQLFNDQIGHFSKRMNTSALLGGVSNSINLSLPLFVLIIGIAIGMQNGLTIGTIVAFATIAGRFMAPLGSIIGSLEAVKMVEEMVDRVEYVLQEDDEQNKVESDATFNPATDDITFEHVHFSYDNGEDILSNISLVIHPKEKITLIGKTGSGKSTLFKLIAGLYPATKGSIYFGPHNIKDINLMKIRENIGFIVQDVSLFNETIMNNIKYFNDSVSDDAAIQAAKDACIHDDIERLPMGYHTVIGENGVSLSGGQRQRIAIARVLAKDPRILLIDEGTSNLDKATEKEILFNLYKRDMTVVSITHRTDSISEYESIYELNDGMLIQLKSRDKKQLV</sequence>
<dbReference type="GO" id="GO:0005886">
    <property type="term" value="C:plasma membrane"/>
    <property type="evidence" value="ECO:0007669"/>
    <property type="project" value="UniProtKB-SubCell"/>
</dbReference>
<dbReference type="GO" id="GO:0006508">
    <property type="term" value="P:proteolysis"/>
    <property type="evidence" value="ECO:0007669"/>
    <property type="project" value="InterPro"/>
</dbReference>
<dbReference type="PROSITE" id="PS00211">
    <property type="entry name" value="ABC_TRANSPORTER_1"/>
    <property type="match status" value="1"/>
</dbReference>
<dbReference type="InterPro" id="IPR039421">
    <property type="entry name" value="Type_1_exporter"/>
</dbReference>
<dbReference type="Proteomes" id="UP001057753">
    <property type="component" value="Unassembled WGS sequence"/>
</dbReference>
<evidence type="ECO:0000259" key="13">
    <source>
        <dbReference type="PROSITE" id="PS50929"/>
    </source>
</evidence>
<dbReference type="GO" id="GO:0005524">
    <property type="term" value="F:ATP binding"/>
    <property type="evidence" value="ECO:0007669"/>
    <property type="project" value="UniProtKB-KW"/>
</dbReference>
<dbReference type="Pfam" id="PF03412">
    <property type="entry name" value="Peptidase_C39"/>
    <property type="match status" value="1"/>
</dbReference>
<organism evidence="15 16">
    <name type="scientific">Salipaludibacillus agaradhaerens</name>
    <name type="common">Bacillus agaradhaerens</name>
    <dbReference type="NCBI Taxonomy" id="76935"/>
    <lineage>
        <taxon>Bacteria</taxon>
        <taxon>Bacillati</taxon>
        <taxon>Bacillota</taxon>
        <taxon>Bacilli</taxon>
        <taxon>Bacillales</taxon>
        <taxon>Bacillaceae</taxon>
    </lineage>
</organism>
<dbReference type="PROSITE" id="PS50929">
    <property type="entry name" value="ABC_TM1F"/>
    <property type="match status" value="1"/>
</dbReference>
<comment type="caution">
    <text evidence="15">The sequence shown here is derived from an EMBL/GenBank/DDBJ whole genome shotgun (WGS) entry which is preliminary data.</text>
</comment>
<dbReference type="PROSITE" id="PS50990">
    <property type="entry name" value="PEPTIDASE_C39"/>
    <property type="match status" value="1"/>
</dbReference>
<evidence type="ECO:0000256" key="5">
    <source>
        <dbReference type="ARBA" id="ARBA00022741"/>
    </source>
</evidence>
<reference evidence="15" key="1">
    <citation type="submission" date="2020-06" db="EMBL/GenBank/DDBJ databases">
        <title>Insight into the genomes of haloalkaliphilic bacilli from Kenyan soda lakes.</title>
        <authorList>
            <person name="Mwirichia R."/>
            <person name="Villamizar G.C."/>
            <person name="Poehlein A."/>
            <person name="Mugweru J."/>
            <person name="Kipnyargis A."/>
            <person name="Kiplimo D."/>
            <person name="Orwa P."/>
            <person name="Daniel R."/>
        </authorList>
    </citation>
    <scope>NUCLEOTIDE SEQUENCE</scope>
    <source>
        <strain evidence="15">B1096_S55</strain>
    </source>
</reference>
<dbReference type="InterPro" id="IPR005074">
    <property type="entry name" value="Peptidase_C39"/>
</dbReference>
<keyword evidence="7" id="KW-0645">Protease</keyword>
<dbReference type="SMART" id="SM00382">
    <property type="entry name" value="AAA"/>
    <property type="match status" value="1"/>
</dbReference>
<dbReference type="GO" id="GO:0016887">
    <property type="term" value="F:ATP hydrolysis activity"/>
    <property type="evidence" value="ECO:0007669"/>
    <property type="project" value="InterPro"/>
</dbReference>
<keyword evidence="6" id="KW-0378">Hydrolase</keyword>
<feature type="transmembrane region" description="Helical" evidence="11">
    <location>
        <begin position="210"/>
        <end position="232"/>
    </location>
</feature>
<evidence type="ECO:0000256" key="10">
    <source>
        <dbReference type="ARBA" id="ARBA00023136"/>
    </source>
</evidence>
<feature type="transmembrane region" description="Helical" evidence="11">
    <location>
        <begin position="392"/>
        <end position="416"/>
    </location>
</feature>
<dbReference type="Pfam" id="PF00005">
    <property type="entry name" value="ABC_tran"/>
    <property type="match status" value="1"/>
</dbReference>
<evidence type="ECO:0000259" key="12">
    <source>
        <dbReference type="PROSITE" id="PS50893"/>
    </source>
</evidence>
<keyword evidence="7" id="KW-0788">Thiol protease</keyword>
<feature type="domain" description="ABC transporter" evidence="12">
    <location>
        <begin position="487"/>
        <end position="709"/>
    </location>
</feature>
<feature type="domain" description="Peptidase C39" evidence="14">
    <location>
        <begin position="13"/>
        <end position="138"/>
    </location>
</feature>
<feature type="transmembrane region" description="Helical" evidence="11">
    <location>
        <begin position="422"/>
        <end position="439"/>
    </location>
</feature>
<dbReference type="Gene3D" id="1.20.1560.10">
    <property type="entry name" value="ABC transporter type 1, transmembrane domain"/>
    <property type="match status" value="1"/>
</dbReference>
<dbReference type="GO" id="GO:0015421">
    <property type="term" value="F:ABC-type oligopeptide transporter activity"/>
    <property type="evidence" value="ECO:0007669"/>
    <property type="project" value="TreeGrafter"/>
</dbReference>
<evidence type="ECO:0000256" key="1">
    <source>
        <dbReference type="ARBA" id="ARBA00004651"/>
    </source>
</evidence>
<keyword evidence="2" id="KW-0813">Transport</keyword>
<keyword evidence="10 11" id="KW-0472">Membrane</keyword>
<dbReference type="CDD" id="cd18555">
    <property type="entry name" value="ABC_6TM_T1SS_like"/>
    <property type="match status" value="1"/>
</dbReference>
<dbReference type="AlphaFoldDB" id="A0A9Q4G004"/>
<dbReference type="SUPFAM" id="SSF90123">
    <property type="entry name" value="ABC transporter transmembrane region"/>
    <property type="match status" value="1"/>
</dbReference>
<dbReference type="GO" id="GO:0008234">
    <property type="term" value="F:cysteine-type peptidase activity"/>
    <property type="evidence" value="ECO:0007669"/>
    <property type="project" value="UniProtKB-KW"/>
</dbReference>
<proteinExistence type="predicted"/>
<dbReference type="PANTHER" id="PTHR43394:SF1">
    <property type="entry name" value="ATP-BINDING CASSETTE SUB-FAMILY B MEMBER 10, MITOCHONDRIAL"/>
    <property type="match status" value="1"/>
</dbReference>
<dbReference type="InterPro" id="IPR017871">
    <property type="entry name" value="ABC_transporter-like_CS"/>
</dbReference>
<comment type="subcellular location">
    <subcellularLocation>
        <location evidence="1">Cell membrane</location>
        <topology evidence="1">Multi-pass membrane protein</topology>
    </subcellularLocation>
</comment>
<feature type="domain" description="ABC transmembrane type-1" evidence="13">
    <location>
        <begin position="173"/>
        <end position="453"/>
    </location>
</feature>
<feature type="transmembrane region" description="Helical" evidence="11">
    <location>
        <begin position="312"/>
        <end position="329"/>
    </location>
</feature>
<evidence type="ECO:0000256" key="11">
    <source>
        <dbReference type="SAM" id="Phobius"/>
    </source>
</evidence>
<keyword evidence="9 11" id="KW-1133">Transmembrane helix</keyword>
<evidence type="ECO:0000313" key="15">
    <source>
        <dbReference type="EMBL" id="MCR6097294.1"/>
    </source>
</evidence>
<gene>
    <name evidence="15" type="ORF">HXA33_12135</name>
</gene>
<keyword evidence="3" id="KW-1003">Cell membrane</keyword>
<dbReference type="PANTHER" id="PTHR43394">
    <property type="entry name" value="ATP-DEPENDENT PERMEASE MDL1, MITOCHONDRIAL"/>
    <property type="match status" value="1"/>
</dbReference>
<feature type="transmembrane region" description="Helical" evidence="11">
    <location>
        <begin position="289"/>
        <end position="306"/>
    </location>
</feature>
<evidence type="ECO:0000256" key="8">
    <source>
        <dbReference type="ARBA" id="ARBA00022840"/>
    </source>
</evidence>
<dbReference type="Gene3D" id="3.40.50.300">
    <property type="entry name" value="P-loop containing nucleotide triphosphate hydrolases"/>
    <property type="match status" value="1"/>
</dbReference>
<keyword evidence="16" id="KW-1185">Reference proteome</keyword>
<dbReference type="InterPro" id="IPR003439">
    <property type="entry name" value="ABC_transporter-like_ATP-bd"/>
</dbReference>
<dbReference type="InterPro" id="IPR011527">
    <property type="entry name" value="ABC1_TM_dom"/>
</dbReference>
<evidence type="ECO:0000256" key="2">
    <source>
        <dbReference type="ARBA" id="ARBA00022448"/>
    </source>
</evidence>
<evidence type="ECO:0000256" key="4">
    <source>
        <dbReference type="ARBA" id="ARBA00022692"/>
    </source>
</evidence>
<dbReference type="Gene3D" id="3.90.70.10">
    <property type="entry name" value="Cysteine proteinases"/>
    <property type="match status" value="1"/>
</dbReference>
<feature type="transmembrane region" description="Helical" evidence="11">
    <location>
        <begin position="169"/>
        <end position="190"/>
    </location>
</feature>
<protein>
    <submittedName>
        <fullName evidence="15">Peptidase domain-containing ABC transporter</fullName>
    </submittedName>
</protein>
<dbReference type="FunFam" id="3.40.50.300:FF:000299">
    <property type="entry name" value="ABC transporter ATP-binding protein/permease"/>
    <property type="match status" value="1"/>
</dbReference>